<dbReference type="RefSeq" id="XP_040767693.1">
    <property type="nucleotide sequence ID" value="XM_040902582.1"/>
</dbReference>
<proteinExistence type="predicted"/>
<sequence>MTHLQPIYLSHTSRLLTTATTVLSRPHIYPLTADPLALLSRVFSELSTFPWLAQTVRAEVRLRSDFGMERIDGGVDHSAPLHTYPPSIAFRLSCCFCGTFFFFVCVFFWLAFVHAPRSACTFLRMLLTSISSRCSISIQFSSSVYIALVTQYPLRGIHPILVCRELNWIASCDDRGGPYRRSPRMLRHAVSAQGDGRHSEAVSGMSHSLKKRIASSSASER</sequence>
<evidence type="ECO:0000313" key="3">
    <source>
        <dbReference type="EMBL" id="KZT09953.1"/>
    </source>
</evidence>
<feature type="transmembrane region" description="Helical" evidence="2">
    <location>
        <begin position="88"/>
        <end position="113"/>
    </location>
</feature>
<dbReference type="InParanoid" id="A0A165G7Y4"/>
<dbReference type="GeneID" id="63819613"/>
<reference evidence="3 4" key="1">
    <citation type="journal article" date="2016" name="Mol. Biol. Evol.">
        <title>Comparative Genomics of Early-Diverging Mushroom-Forming Fungi Provides Insights into the Origins of Lignocellulose Decay Capabilities.</title>
        <authorList>
            <person name="Nagy L.G."/>
            <person name="Riley R."/>
            <person name="Tritt A."/>
            <person name="Adam C."/>
            <person name="Daum C."/>
            <person name="Floudas D."/>
            <person name="Sun H."/>
            <person name="Yadav J.S."/>
            <person name="Pangilinan J."/>
            <person name="Larsson K.H."/>
            <person name="Matsuura K."/>
            <person name="Barry K."/>
            <person name="Labutti K."/>
            <person name="Kuo R."/>
            <person name="Ohm R.A."/>
            <person name="Bhattacharya S.S."/>
            <person name="Shirouzu T."/>
            <person name="Yoshinaga Y."/>
            <person name="Martin F.M."/>
            <person name="Grigoriev I.V."/>
            <person name="Hibbett D.S."/>
        </authorList>
    </citation>
    <scope>NUCLEOTIDE SEQUENCE [LARGE SCALE GENOMIC DNA]</scope>
    <source>
        <strain evidence="3 4">93-53</strain>
    </source>
</reference>
<feature type="region of interest" description="Disordered" evidence="1">
    <location>
        <begin position="193"/>
        <end position="221"/>
    </location>
</feature>
<organism evidence="3 4">
    <name type="scientific">Laetiporus sulphureus 93-53</name>
    <dbReference type="NCBI Taxonomy" id="1314785"/>
    <lineage>
        <taxon>Eukaryota</taxon>
        <taxon>Fungi</taxon>
        <taxon>Dikarya</taxon>
        <taxon>Basidiomycota</taxon>
        <taxon>Agaricomycotina</taxon>
        <taxon>Agaricomycetes</taxon>
        <taxon>Polyporales</taxon>
        <taxon>Laetiporus</taxon>
    </lineage>
</organism>
<keyword evidence="4" id="KW-1185">Reference proteome</keyword>
<evidence type="ECO:0000313" key="4">
    <source>
        <dbReference type="Proteomes" id="UP000076871"/>
    </source>
</evidence>
<gene>
    <name evidence="3" type="ORF">LAESUDRAFT_467351</name>
</gene>
<keyword evidence="2" id="KW-0472">Membrane</keyword>
<protein>
    <submittedName>
        <fullName evidence="3">Uncharacterized protein</fullName>
    </submittedName>
</protein>
<evidence type="ECO:0000256" key="1">
    <source>
        <dbReference type="SAM" id="MobiDB-lite"/>
    </source>
</evidence>
<keyword evidence="2" id="KW-1133">Transmembrane helix</keyword>
<dbReference type="Proteomes" id="UP000076871">
    <property type="component" value="Unassembled WGS sequence"/>
</dbReference>
<dbReference type="EMBL" id="KV427610">
    <property type="protein sequence ID" value="KZT09953.1"/>
    <property type="molecule type" value="Genomic_DNA"/>
</dbReference>
<evidence type="ECO:0000256" key="2">
    <source>
        <dbReference type="SAM" id="Phobius"/>
    </source>
</evidence>
<accession>A0A165G7Y4</accession>
<keyword evidence="2" id="KW-0812">Transmembrane</keyword>
<dbReference type="AlphaFoldDB" id="A0A165G7Y4"/>
<name>A0A165G7Y4_9APHY</name>